<accession>A0AAV5UBE0</accession>
<sequence>PRIASDEKFVVEVLSPHILGGPHSKEEEEKTVISIGGIEEHEGEHKGGANHPAHGPEAAWDLNGGGTAHGTGEGHSEH</sequence>
<dbReference type="Proteomes" id="UP001432027">
    <property type="component" value="Unassembled WGS sequence"/>
</dbReference>
<feature type="non-terminal residue" evidence="2">
    <location>
        <position position="1"/>
    </location>
</feature>
<reference evidence="2" key="1">
    <citation type="submission" date="2023-10" db="EMBL/GenBank/DDBJ databases">
        <title>Genome assembly of Pristionchus species.</title>
        <authorList>
            <person name="Yoshida K."/>
            <person name="Sommer R.J."/>
        </authorList>
    </citation>
    <scope>NUCLEOTIDE SEQUENCE</scope>
    <source>
        <strain evidence="2">RS0144</strain>
    </source>
</reference>
<dbReference type="AlphaFoldDB" id="A0AAV5UBE0"/>
<dbReference type="PANTHER" id="PTHR21523:SF38">
    <property type="entry name" value="MLT-TEN (MLT-10) RELATED"/>
    <property type="match status" value="1"/>
</dbReference>
<gene>
    <name evidence="2" type="ORF">PENTCL1PPCAC_25876</name>
</gene>
<evidence type="ECO:0000256" key="1">
    <source>
        <dbReference type="SAM" id="MobiDB-lite"/>
    </source>
</evidence>
<proteinExistence type="predicted"/>
<feature type="region of interest" description="Disordered" evidence="1">
    <location>
        <begin position="42"/>
        <end position="78"/>
    </location>
</feature>
<protein>
    <submittedName>
        <fullName evidence="2">Uncharacterized protein</fullName>
    </submittedName>
</protein>
<keyword evidence="3" id="KW-1185">Reference proteome</keyword>
<comment type="caution">
    <text evidence="2">The sequence shown here is derived from an EMBL/GenBank/DDBJ whole genome shotgun (WGS) entry which is preliminary data.</text>
</comment>
<evidence type="ECO:0000313" key="3">
    <source>
        <dbReference type="Proteomes" id="UP001432027"/>
    </source>
</evidence>
<dbReference type="EMBL" id="BTSX01000006">
    <property type="protein sequence ID" value="GMT03702.1"/>
    <property type="molecule type" value="Genomic_DNA"/>
</dbReference>
<dbReference type="PANTHER" id="PTHR21523">
    <property type="match status" value="1"/>
</dbReference>
<evidence type="ECO:0000313" key="2">
    <source>
        <dbReference type="EMBL" id="GMT03702.1"/>
    </source>
</evidence>
<name>A0AAV5UBE0_9BILA</name>
<organism evidence="2 3">
    <name type="scientific">Pristionchus entomophagus</name>
    <dbReference type="NCBI Taxonomy" id="358040"/>
    <lineage>
        <taxon>Eukaryota</taxon>
        <taxon>Metazoa</taxon>
        <taxon>Ecdysozoa</taxon>
        <taxon>Nematoda</taxon>
        <taxon>Chromadorea</taxon>
        <taxon>Rhabditida</taxon>
        <taxon>Rhabditina</taxon>
        <taxon>Diplogasteromorpha</taxon>
        <taxon>Diplogasteroidea</taxon>
        <taxon>Neodiplogasteridae</taxon>
        <taxon>Pristionchus</taxon>
    </lineage>
</organism>
<feature type="non-terminal residue" evidence="2">
    <location>
        <position position="78"/>
    </location>
</feature>